<protein>
    <submittedName>
        <fullName evidence="1">Uncharacterized protein</fullName>
    </submittedName>
</protein>
<gene>
    <name evidence="1" type="ORF">AB5J56_00125</name>
</gene>
<dbReference type="AlphaFoldDB" id="A0AB39P214"/>
<proteinExistence type="predicted"/>
<sequence length="91" mass="10438">MTMVTRKSEISSQSLEVFEVKVGKEDWDALREDPETFFRSRLEPEYKVNGICVDARNLRSPETAASSGFATLVHVSGGPFDSYYFWPQRQQ</sequence>
<organism evidence="1">
    <name type="scientific">Streptomyces sp. R21</name>
    <dbReference type="NCBI Taxonomy" id="3238627"/>
    <lineage>
        <taxon>Bacteria</taxon>
        <taxon>Bacillati</taxon>
        <taxon>Actinomycetota</taxon>
        <taxon>Actinomycetes</taxon>
        <taxon>Kitasatosporales</taxon>
        <taxon>Streptomycetaceae</taxon>
        <taxon>Streptomyces</taxon>
    </lineage>
</organism>
<evidence type="ECO:0000313" key="1">
    <source>
        <dbReference type="EMBL" id="XDQ23224.1"/>
    </source>
</evidence>
<dbReference type="RefSeq" id="WP_369228773.1">
    <property type="nucleotide sequence ID" value="NZ_CP163435.1"/>
</dbReference>
<accession>A0AB39P214</accession>
<reference evidence="1" key="1">
    <citation type="submission" date="2024-07" db="EMBL/GenBank/DDBJ databases">
        <authorList>
            <person name="Yu S.T."/>
        </authorList>
    </citation>
    <scope>NUCLEOTIDE SEQUENCE</scope>
    <source>
        <strain evidence="1">R21</strain>
    </source>
</reference>
<name>A0AB39P214_9ACTN</name>
<dbReference type="EMBL" id="CP163435">
    <property type="protein sequence ID" value="XDQ23224.1"/>
    <property type="molecule type" value="Genomic_DNA"/>
</dbReference>